<name>A0ABT3ZAK4_9HYPH</name>
<sequence length="124" mass="14264">MTLYHIHLTMARNKDFPEGNQHRGYDIHAPLDADGHLDQAAWEKSPSSATVTRFWDGERSELGYLVHHPKGGWIIDYEPDRDDDDETGFRFSNHVFKPGEYVSIRDHGEDELHTFVVASVEEAK</sequence>
<keyword evidence="2" id="KW-1185">Reference proteome</keyword>
<gene>
    <name evidence="1" type="ORF">OEG84_13870</name>
</gene>
<dbReference type="Proteomes" id="UP001073227">
    <property type="component" value="Unassembled WGS sequence"/>
</dbReference>
<reference evidence="1" key="1">
    <citation type="submission" date="2022-10" db="EMBL/GenBank/DDBJ databases">
        <title>Hoeflea sp. G2-23, isolated from marine algae.</title>
        <authorList>
            <person name="Kristyanto S."/>
            <person name="Kim J.M."/>
            <person name="Jeon C.O."/>
        </authorList>
    </citation>
    <scope>NUCLEOTIDE SEQUENCE</scope>
    <source>
        <strain evidence="1">G2-23</strain>
    </source>
</reference>
<evidence type="ECO:0000313" key="2">
    <source>
        <dbReference type="Proteomes" id="UP001073227"/>
    </source>
</evidence>
<protein>
    <recommendedName>
        <fullName evidence="3">DUF5619 domain-containing protein</fullName>
    </recommendedName>
</protein>
<evidence type="ECO:0008006" key="3">
    <source>
        <dbReference type="Google" id="ProtNLM"/>
    </source>
</evidence>
<organism evidence="1 2">
    <name type="scientific">Hoeflea algicola</name>
    <dbReference type="NCBI Taxonomy" id="2983763"/>
    <lineage>
        <taxon>Bacteria</taxon>
        <taxon>Pseudomonadati</taxon>
        <taxon>Pseudomonadota</taxon>
        <taxon>Alphaproteobacteria</taxon>
        <taxon>Hyphomicrobiales</taxon>
        <taxon>Rhizobiaceae</taxon>
        <taxon>Hoeflea</taxon>
    </lineage>
</organism>
<comment type="caution">
    <text evidence="1">The sequence shown here is derived from an EMBL/GenBank/DDBJ whole genome shotgun (WGS) entry which is preliminary data.</text>
</comment>
<dbReference type="EMBL" id="JAOVZR010000001">
    <property type="protein sequence ID" value="MCY0148754.1"/>
    <property type="molecule type" value="Genomic_DNA"/>
</dbReference>
<accession>A0ABT3ZAK4</accession>
<evidence type="ECO:0000313" key="1">
    <source>
        <dbReference type="EMBL" id="MCY0148754.1"/>
    </source>
</evidence>
<proteinExistence type="predicted"/>
<dbReference type="RefSeq" id="WP_267654289.1">
    <property type="nucleotide sequence ID" value="NZ_JAOVZR010000001.1"/>
</dbReference>